<gene>
    <name evidence="1" type="ORF">AcetOrient_orf02890</name>
</gene>
<dbReference type="KEGG" id="aot:AcetOri_orf02890"/>
<dbReference type="EMBL" id="AP018515">
    <property type="protein sequence ID" value="BBC80282.1"/>
    <property type="molecule type" value="Genomic_DNA"/>
</dbReference>
<evidence type="ECO:0000313" key="2">
    <source>
        <dbReference type="Proteomes" id="UP000270034"/>
    </source>
</evidence>
<evidence type="ECO:0000313" key="1">
    <source>
        <dbReference type="EMBL" id="BBC80282.1"/>
    </source>
</evidence>
<name>A0A2Z5ZHQ9_9PROT</name>
<protein>
    <submittedName>
        <fullName evidence="1">HK97 gp10 family phage protein</fullName>
    </submittedName>
</protein>
<accession>A0A2Z5ZHQ9</accession>
<proteinExistence type="predicted"/>
<organism evidence="1 2">
    <name type="scientific">Acetobacter orientalis</name>
    <dbReference type="NCBI Taxonomy" id="146474"/>
    <lineage>
        <taxon>Bacteria</taxon>
        <taxon>Pseudomonadati</taxon>
        <taxon>Pseudomonadota</taxon>
        <taxon>Alphaproteobacteria</taxon>
        <taxon>Acetobacterales</taxon>
        <taxon>Acetobacteraceae</taxon>
        <taxon>Acetobacter</taxon>
    </lineage>
</organism>
<dbReference type="Proteomes" id="UP000270034">
    <property type="component" value="Chromosome"/>
</dbReference>
<sequence length="134" mass="14489">MASIQLVLDHPGMLILKNDELKAELRAIGKEIQRRTKQLILAGASSPHKPSQAGAAPNSLTGTLSKQIRIKVTKNSVKIIDTARQALALEAGAHLWNGATVAPRPYLSTVLEQMTPDIERRLAAVLGIELKVNK</sequence>
<dbReference type="AlphaFoldDB" id="A0A2Z5ZHQ9"/>
<reference evidence="1 2" key="1">
    <citation type="submission" date="2018-02" db="EMBL/GenBank/DDBJ databases">
        <title>Acetobacter orientalis genome.</title>
        <authorList>
            <person name="Nakashima N."/>
            <person name="Tamura T."/>
        </authorList>
    </citation>
    <scope>NUCLEOTIDE SEQUENCE [LARGE SCALE GENOMIC DNA]</scope>
    <source>
        <strain evidence="1 2">FAN1</strain>
    </source>
</reference>